<comment type="caution">
    <text evidence="3">The sequence shown here is derived from an EMBL/GenBank/DDBJ whole genome shotgun (WGS) entry which is preliminary data.</text>
</comment>
<keyword evidence="4" id="KW-1185">Reference proteome</keyword>
<dbReference type="InterPro" id="IPR001296">
    <property type="entry name" value="Glyco_trans_1"/>
</dbReference>
<dbReference type="GO" id="GO:0071793">
    <property type="term" value="P:bacillithiol biosynthetic process"/>
    <property type="evidence" value="ECO:0007669"/>
    <property type="project" value="InterPro"/>
</dbReference>
<dbReference type="EMBL" id="QPJS01000001">
    <property type="protein sequence ID" value="RCX05306.1"/>
    <property type="molecule type" value="Genomic_DNA"/>
</dbReference>
<reference evidence="3 4" key="1">
    <citation type="submission" date="2018-07" db="EMBL/GenBank/DDBJ databases">
        <title>Genomic Encyclopedia of Type Strains, Phase IV (KMG-IV): sequencing the most valuable type-strain genomes for metagenomic binning, comparative biology and taxonomic classification.</title>
        <authorList>
            <person name="Goeker M."/>
        </authorList>
    </citation>
    <scope>NUCLEOTIDE SEQUENCE [LARGE SCALE GENOMIC DNA]</scope>
    <source>
        <strain evidence="3 4">DSM 21410</strain>
    </source>
</reference>
<proteinExistence type="predicted"/>
<dbReference type="Pfam" id="PF00534">
    <property type="entry name" value="Glycos_transf_1"/>
    <property type="match status" value="1"/>
</dbReference>
<accession>A0A369AAI0</accession>
<dbReference type="InterPro" id="IPR023881">
    <property type="entry name" value="Thiol_BshA"/>
</dbReference>
<dbReference type="NCBIfam" id="TIGR03999">
    <property type="entry name" value="thiol_BshA"/>
    <property type="match status" value="1"/>
</dbReference>
<evidence type="ECO:0000259" key="1">
    <source>
        <dbReference type="Pfam" id="PF00534"/>
    </source>
</evidence>
<dbReference type="PANTHER" id="PTHR12526:SF599">
    <property type="entry name" value="N-ACETYL-ALPHA-D-GLUCOSAMINYL L-MALATE SYNTHASE"/>
    <property type="match status" value="1"/>
</dbReference>
<evidence type="ECO:0000313" key="3">
    <source>
        <dbReference type="EMBL" id="RCX05306.1"/>
    </source>
</evidence>
<dbReference type="InterPro" id="IPR028098">
    <property type="entry name" value="Glyco_trans_4-like_N"/>
</dbReference>
<sequence>MNIGILCHPTYGGSGVVATELGMFLAAKGYKVHFITYAQPVRLDILAENIYYHEVQVHEYPLFEFPPYELALASKVVQTALKWKLDVIHAHYAIPHAYAAISASRILREQGVKLPVITTLHGTDITVVGRNPAYKPAVTYSINHSDIVTAVSQSLKKDSYDNFDITKEIVVVPNFVDLKAFEKEIPCIKRQFAPEGQNIITHISNMRPVKRLHDVIRTFGLIRQSLPARLLMVGDGPEKEPARQLAREIGVIDDVIFVGNAVDIYRVLKCSDLLLLPSEKESFGLVALEAMAAGIPVISTNTGGLPEVNLNGITGFTANVGNVEDMAHYALKLLNDKSLYSRFSLNAIQNARKFSIEKIAPIYIALYEEAVGSLIKK</sequence>
<dbReference type="PANTHER" id="PTHR12526">
    <property type="entry name" value="GLYCOSYLTRANSFERASE"/>
    <property type="match status" value="1"/>
</dbReference>
<dbReference type="AlphaFoldDB" id="A0A369AAI0"/>
<dbReference type="SUPFAM" id="SSF53756">
    <property type="entry name" value="UDP-Glycosyltransferase/glycogen phosphorylase"/>
    <property type="match status" value="1"/>
</dbReference>
<protein>
    <submittedName>
        <fullName evidence="3">N-acetyl-alpha-D-glucosaminyl L-malate synthase BshA</fullName>
    </submittedName>
</protein>
<evidence type="ECO:0000313" key="4">
    <source>
        <dbReference type="Proteomes" id="UP000253517"/>
    </source>
</evidence>
<dbReference type="Proteomes" id="UP000253517">
    <property type="component" value="Unassembled WGS sequence"/>
</dbReference>
<feature type="domain" description="Glycosyl transferase family 1" evidence="1">
    <location>
        <begin position="190"/>
        <end position="348"/>
    </location>
</feature>
<dbReference type="Pfam" id="PF13439">
    <property type="entry name" value="Glyco_transf_4"/>
    <property type="match status" value="1"/>
</dbReference>
<feature type="domain" description="Glycosyltransferase subfamily 4-like N-terminal" evidence="2">
    <location>
        <begin position="11"/>
        <end position="179"/>
    </location>
</feature>
<evidence type="ECO:0000259" key="2">
    <source>
        <dbReference type="Pfam" id="PF13439"/>
    </source>
</evidence>
<dbReference type="Gene3D" id="3.40.50.2000">
    <property type="entry name" value="Glycogen Phosphorylase B"/>
    <property type="match status" value="2"/>
</dbReference>
<organism evidence="3 4">
    <name type="scientific">Schleiferia thermophila</name>
    <dbReference type="NCBI Taxonomy" id="884107"/>
    <lineage>
        <taxon>Bacteria</taxon>
        <taxon>Pseudomonadati</taxon>
        <taxon>Bacteroidota</taxon>
        <taxon>Flavobacteriia</taxon>
        <taxon>Flavobacteriales</taxon>
        <taxon>Schleiferiaceae</taxon>
        <taxon>Schleiferia</taxon>
    </lineage>
</organism>
<dbReference type="RefSeq" id="WP_037355887.1">
    <property type="nucleotide sequence ID" value="NZ_BHZF01000001.1"/>
</dbReference>
<dbReference type="GO" id="GO:0016757">
    <property type="term" value="F:glycosyltransferase activity"/>
    <property type="evidence" value="ECO:0007669"/>
    <property type="project" value="InterPro"/>
</dbReference>
<name>A0A369AAI0_9FLAO</name>
<gene>
    <name evidence="3" type="ORF">DES35_101591</name>
</gene>